<protein>
    <recommendedName>
        <fullName evidence="3">F-box domain-containing protein</fullName>
    </recommendedName>
</protein>
<name>A0AAW0C3G5_9AGAR</name>
<evidence type="ECO:0008006" key="3">
    <source>
        <dbReference type="Google" id="ProtNLM"/>
    </source>
</evidence>
<organism evidence="1 2">
    <name type="scientific">Favolaschia claudopus</name>
    <dbReference type="NCBI Taxonomy" id="2862362"/>
    <lineage>
        <taxon>Eukaryota</taxon>
        <taxon>Fungi</taxon>
        <taxon>Dikarya</taxon>
        <taxon>Basidiomycota</taxon>
        <taxon>Agaricomycotina</taxon>
        <taxon>Agaricomycetes</taxon>
        <taxon>Agaricomycetidae</taxon>
        <taxon>Agaricales</taxon>
        <taxon>Marasmiineae</taxon>
        <taxon>Mycenaceae</taxon>
        <taxon>Favolaschia</taxon>
    </lineage>
</organism>
<reference evidence="1 2" key="1">
    <citation type="journal article" date="2024" name="J Genomics">
        <title>Draft genome sequencing and assembly of Favolaschia claudopus CIRM-BRFM 2984 isolated from oak limbs.</title>
        <authorList>
            <person name="Navarro D."/>
            <person name="Drula E."/>
            <person name="Chaduli D."/>
            <person name="Cazenave R."/>
            <person name="Ahrendt S."/>
            <person name="Wang J."/>
            <person name="Lipzen A."/>
            <person name="Daum C."/>
            <person name="Barry K."/>
            <person name="Grigoriev I.V."/>
            <person name="Favel A."/>
            <person name="Rosso M.N."/>
            <person name="Martin F."/>
        </authorList>
    </citation>
    <scope>NUCLEOTIDE SEQUENCE [LARGE SCALE GENOMIC DNA]</scope>
    <source>
        <strain evidence="1 2">CIRM-BRFM 2984</strain>
    </source>
</reference>
<gene>
    <name evidence="1" type="ORF">R3P38DRAFT_3392285</name>
</gene>
<evidence type="ECO:0000313" key="1">
    <source>
        <dbReference type="EMBL" id="KAK7033746.1"/>
    </source>
</evidence>
<accession>A0AAW0C3G5</accession>
<sequence length="278" mass="32074">MDPIFPRELEREIFEIAAIGNRQHIPHLLLVCRRVHQWIDPYLYRVVDTSDAMLVAAVKAKTDAFLKHTVRHLVVDFHHAEEDLVKALLFGCPDLQTLHFAPDMHIDLLPALDALQLKRLTMWVDNAFFPLSWASGSSMLHRPMFLFITHLELNYDGGTTTEIALTWDEWTHLASLPALTHLAFSEILARYLLLPTLERCGRLRTVVALFGNMKEARAFVEDFPVITDPRMVAIAVTDLFDDWVRQARGEDDYWGRAEAFIARKRRGDIEATRYLLED</sequence>
<dbReference type="Proteomes" id="UP001362999">
    <property type="component" value="Unassembled WGS sequence"/>
</dbReference>
<proteinExistence type="predicted"/>
<dbReference type="EMBL" id="JAWWNJ010000022">
    <property type="protein sequence ID" value="KAK7033746.1"/>
    <property type="molecule type" value="Genomic_DNA"/>
</dbReference>
<comment type="caution">
    <text evidence="1">The sequence shown here is derived from an EMBL/GenBank/DDBJ whole genome shotgun (WGS) entry which is preliminary data.</text>
</comment>
<dbReference type="AlphaFoldDB" id="A0AAW0C3G5"/>
<evidence type="ECO:0000313" key="2">
    <source>
        <dbReference type="Proteomes" id="UP001362999"/>
    </source>
</evidence>
<keyword evidence="2" id="KW-1185">Reference proteome</keyword>